<comment type="caution">
    <text evidence="1">The sequence shown here is derived from an EMBL/GenBank/DDBJ whole genome shotgun (WGS) entry which is preliminary data.</text>
</comment>
<evidence type="ECO:0000313" key="2">
    <source>
        <dbReference type="Proteomes" id="UP000789524"/>
    </source>
</evidence>
<dbReference type="EMBL" id="CAKASE010000067">
    <property type="protein sequence ID" value="CAG9571481.1"/>
    <property type="molecule type" value="Genomic_DNA"/>
</dbReference>
<gene>
    <name evidence="1" type="ORF">DCHRY22_LOCUS9687</name>
</gene>
<proteinExistence type="predicted"/>
<sequence length="83" mass="9444">MAKYLPEVANKSKRAVDVWNATTLYSVDNEELMIVKKLLETDDVSSDNEKKQKSMLSVCGDLISLKEEEKENISNDRHTPEEA</sequence>
<dbReference type="OrthoDB" id="7482296at2759"/>
<evidence type="ECO:0000313" key="1">
    <source>
        <dbReference type="EMBL" id="CAG9571481.1"/>
    </source>
</evidence>
<reference evidence="1" key="1">
    <citation type="submission" date="2021-09" db="EMBL/GenBank/DDBJ databases">
        <authorList>
            <person name="Martin H S."/>
        </authorList>
    </citation>
    <scope>NUCLEOTIDE SEQUENCE</scope>
</reference>
<name>A0A8J2VTY0_9NEOP</name>
<keyword evidence="2" id="KW-1185">Reference proteome</keyword>
<accession>A0A8J2VTY0</accession>
<protein>
    <submittedName>
        <fullName evidence="1">(African queen) hypothetical protein</fullName>
    </submittedName>
</protein>
<organism evidence="1 2">
    <name type="scientific">Danaus chrysippus</name>
    <name type="common">African queen</name>
    <dbReference type="NCBI Taxonomy" id="151541"/>
    <lineage>
        <taxon>Eukaryota</taxon>
        <taxon>Metazoa</taxon>
        <taxon>Ecdysozoa</taxon>
        <taxon>Arthropoda</taxon>
        <taxon>Hexapoda</taxon>
        <taxon>Insecta</taxon>
        <taxon>Pterygota</taxon>
        <taxon>Neoptera</taxon>
        <taxon>Endopterygota</taxon>
        <taxon>Lepidoptera</taxon>
        <taxon>Glossata</taxon>
        <taxon>Ditrysia</taxon>
        <taxon>Papilionoidea</taxon>
        <taxon>Nymphalidae</taxon>
        <taxon>Danainae</taxon>
        <taxon>Danaini</taxon>
        <taxon>Danaina</taxon>
        <taxon>Danaus</taxon>
        <taxon>Anosia</taxon>
    </lineage>
</organism>
<dbReference type="Proteomes" id="UP000789524">
    <property type="component" value="Unassembled WGS sequence"/>
</dbReference>
<dbReference type="AlphaFoldDB" id="A0A8J2VTY0"/>